<feature type="region of interest" description="Disordered" evidence="1">
    <location>
        <begin position="145"/>
        <end position="267"/>
    </location>
</feature>
<dbReference type="EMBL" id="JACTNZ010000005">
    <property type="protein sequence ID" value="KAG5547599.1"/>
    <property type="molecule type" value="Genomic_DNA"/>
</dbReference>
<name>A0AAV6K5D8_9ERIC</name>
<dbReference type="Proteomes" id="UP000823749">
    <property type="component" value="Chromosome 5"/>
</dbReference>
<proteinExistence type="predicted"/>
<protein>
    <submittedName>
        <fullName evidence="2">Uncharacterized protein</fullName>
    </submittedName>
</protein>
<gene>
    <name evidence="2" type="ORF">RHGRI_013333</name>
</gene>
<feature type="compositionally biased region" description="Acidic residues" evidence="1">
    <location>
        <begin position="192"/>
        <end position="205"/>
    </location>
</feature>
<evidence type="ECO:0000313" key="2">
    <source>
        <dbReference type="EMBL" id="KAG5547599.1"/>
    </source>
</evidence>
<sequence>MDFPSSIKKSFKSHGSYKHMRKISAAGNDNIYYEKRPILSDHCHVEDHHRHHCSDMNDRCEVIVKIDGCVDDDAVVGNKTWPPETHYEYRNKKDSGGESFYFHPGKEVDIEDPASTLVGRFLVNQREHGQELFDVDTKGIEMSEKTHNNTRKSPLQAESPVHSHRVSASREVKVSFQAPSLNAFDVQPERSSDDDEEEEEDEIDKGDDKTGSQQQFHNSHRSPSFSSAADNGGGEVLRCTSFQMRQTMLRRKTKSRLADPPQDPRSG</sequence>
<accession>A0AAV6K5D8</accession>
<organism evidence="2 3">
    <name type="scientific">Rhododendron griersonianum</name>
    <dbReference type="NCBI Taxonomy" id="479676"/>
    <lineage>
        <taxon>Eukaryota</taxon>
        <taxon>Viridiplantae</taxon>
        <taxon>Streptophyta</taxon>
        <taxon>Embryophyta</taxon>
        <taxon>Tracheophyta</taxon>
        <taxon>Spermatophyta</taxon>
        <taxon>Magnoliopsida</taxon>
        <taxon>eudicotyledons</taxon>
        <taxon>Gunneridae</taxon>
        <taxon>Pentapetalae</taxon>
        <taxon>asterids</taxon>
        <taxon>Ericales</taxon>
        <taxon>Ericaceae</taxon>
        <taxon>Ericoideae</taxon>
        <taxon>Rhodoreae</taxon>
        <taxon>Rhododendron</taxon>
    </lineage>
</organism>
<comment type="caution">
    <text evidence="2">The sequence shown here is derived from an EMBL/GenBank/DDBJ whole genome shotgun (WGS) entry which is preliminary data.</text>
</comment>
<evidence type="ECO:0000256" key="1">
    <source>
        <dbReference type="SAM" id="MobiDB-lite"/>
    </source>
</evidence>
<dbReference type="AlphaFoldDB" id="A0AAV6K5D8"/>
<reference evidence="2" key="1">
    <citation type="submission" date="2020-08" db="EMBL/GenBank/DDBJ databases">
        <title>Plant Genome Project.</title>
        <authorList>
            <person name="Zhang R.-G."/>
        </authorList>
    </citation>
    <scope>NUCLEOTIDE SEQUENCE</scope>
    <source>
        <strain evidence="2">WSP0</strain>
        <tissue evidence="2">Leaf</tissue>
    </source>
</reference>
<feature type="compositionally biased region" description="Polar residues" evidence="1">
    <location>
        <begin position="211"/>
        <end position="229"/>
    </location>
</feature>
<keyword evidence="3" id="KW-1185">Reference proteome</keyword>
<evidence type="ECO:0000313" key="3">
    <source>
        <dbReference type="Proteomes" id="UP000823749"/>
    </source>
</evidence>